<keyword evidence="3 6" id="KW-0812">Transmembrane</keyword>
<dbReference type="PANTHER" id="PTHR21716">
    <property type="entry name" value="TRANSMEMBRANE PROTEIN"/>
    <property type="match status" value="1"/>
</dbReference>
<evidence type="ECO:0000313" key="8">
    <source>
        <dbReference type="Proteomes" id="UP001318682"/>
    </source>
</evidence>
<evidence type="ECO:0000256" key="4">
    <source>
        <dbReference type="ARBA" id="ARBA00022989"/>
    </source>
</evidence>
<keyword evidence="8" id="KW-1185">Reference proteome</keyword>
<name>A0ABZ2BX14_9RHOB</name>
<dbReference type="EMBL" id="CP143423">
    <property type="protein sequence ID" value="WVX49913.1"/>
    <property type="molecule type" value="Genomic_DNA"/>
</dbReference>
<keyword evidence="4 6" id="KW-1133">Transmembrane helix</keyword>
<feature type="transmembrane region" description="Helical" evidence="6">
    <location>
        <begin position="251"/>
        <end position="280"/>
    </location>
</feature>
<comment type="similarity">
    <text evidence="2">Belongs to the autoinducer-2 exporter (AI-2E) (TC 2.A.86) family.</text>
</comment>
<keyword evidence="5 6" id="KW-0472">Membrane</keyword>
<evidence type="ECO:0000256" key="6">
    <source>
        <dbReference type="SAM" id="Phobius"/>
    </source>
</evidence>
<dbReference type="Proteomes" id="UP001318682">
    <property type="component" value="Chromosome"/>
</dbReference>
<comment type="subcellular location">
    <subcellularLocation>
        <location evidence="1">Membrane</location>
        <topology evidence="1">Multi-pass membrane protein</topology>
    </subcellularLocation>
</comment>
<dbReference type="RefSeq" id="WP_262386602.1">
    <property type="nucleotide sequence ID" value="NZ_CP143423.1"/>
</dbReference>
<accession>A0ABZ2BX14</accession>
<gene>
    <name evidence="7" type="primary">yhhT</name>
    <name evidence="7" type="ORF">ROLI_030080</name>
</gene>
<protein>
    <submittedName>
        <fullName evidence="7">Transport protein YhhT</fullName>
    </submittedName>
</protein>
<dbReference type="PANTHER" id="PTHR21716:SF16">
    <property type="entry name" value="BLL1467 PROTEIN"/>
    <property type="match status" value="1"/>
</dbReference>
<dbReference type="InterPro" id="IPR002549">
    <property type="entry name" value="AI-2E-like"/>
</dbReference>
<feature type="transmembrane region" description="Helical" evidence="6">
    <location>
        <begin position="31"/>
        <end position="63"/>
    </location>
</feature>
<feature type="transmembrane region" description="Helical" evidence="6">
    <location>
        <begin position="324"/>
        <end position="349"/>
    </location>
</feature>
<feature type="transmembrane region" description="Helical" evidence="6">
    <location>
        <begin position="222"/>
        <end position="245"/>
    </location>
</feature>
<dbReference type="Pfam" id="PF01594">
    <property type="entry name" value="AI-2E_transport"/>
    <property type="match status" value="1"/>
</dbReference>
<feature type="transmembrane region" description="Helical" evidence="6">
    <location>
        <begin position="171"/>
        <end position="193"/>
    </location>
</feature>
<evidence type="ECO:0000256" key="2">
    <source>
        <dbReference type="ARBA" id="ARBA00009773"/>
    </source>
</evidence>
<evidence type="ECO:0000256" key="5">
    <source>
        <dbReference type="ARBA" id="ARBA00023136"/>
    </source>
</evidence>
<reference evidence="8" key="2">
    <citation type="submission" date="2024-01" db="EMBL/GenBank/DDBJ databases">
        <title>Roseobacter fucihabitans sp. nov., isolated from the brown alga Fucus spiralis.</title>
        <authorList>
            <person name="Hahnke S."/>
            <person name="Berger M."/>
            <person name="Schlingloff A."/>
            <person name="Athale I."/>
            <person name="Neumann-Schaal M."/>
            <person name="Adenaya A."/>
            <person name="Poehlein A."/>
            <person name="Daniel R."/>
            <person name="Pertersen J."/>
            <person name="Brinkhoff T."/>
        </authorList>
    </citation>
    <scope>NUCLEOTIDE SEQUENCE [LARGE SCALE GENOMIC DNA]</scope>
    <source>
        <strain evidence="8">B14</strain>
    </source>
</reference>
<proteinExistence type="inferred from homology"/>
<sequence>MASETMPDTITDKTAAQAMAPTPWKRLEVPITGIFCILLLQALVWASDFLIPVTAAFLGYFVLNRPRRWLARIGISPVFSAALFTAVLTITIGVLLVQLSAPAAQFIEDLPSLMEQIKQKLSVAGGTMEAINDATVAAQEIIDDQDAETVAVEVVSDTGIAATLFSMAPGFLSRILFALILVFFLVASGDMFLTKTVQSFERFSEKRRAVEVLHAIEDRLGYYLGGIAIINAGLGVAVGIAMHLWGLPSAIVFGFMAFGLNFVPFLGGLMGATIAAAVAFVSIDGTWAAAGVFATYVILTGIEGQFITPIIIGRRMRLNTTVVFLSVAFFAWIWSVMGMVVALPILIVIKIACDETEGLRTLGRFLGDVDEKQSAVAINDEA</sequence>
<reference evidence="7 8" key="1">
    <citation type="submission" date="2015-07" db="EMBL/GenBank/DDBJ databases">
        <authorList>
            <person name="Voget S."/>
            <person name="Dogs M."/>
            <person name="Brinkhoff T.H."/>
            <person name="Daniel R."/>
        </authorList>
    </citation>
    <scope>NUCLEOTIDE SEQUENCE [LARGE SCALE GENOMIC DNA]</scope>
    <source>
        <strain evidence="7 8">B14</strain>
    </source>
</reference>
<feature type="transmembrane region" description="Helical" evidence="6">
    <location>
        <begin position="75"/>
        <end position="97"/>
    </location>
</feature>
<evidence type="ECO:0000256" key="1">
    <source>
        <dbReference type="ARBA" id="ARBA00004141"/>
    </source>
</evidence>
<feature type="transmembrane region" description="Helical" evidence="6">
    <location>
        <begin position="287"/>
        <end position="312"/>
    </location>
</feature>
<organism evidence="7 8">
    <name type="scientific">Roseobacter fucihabitans</name>
    <dbReference type="NCBI Taxonomy" id="1537242"/>
    <lineage>
        <taxon>Bacteria</taxon>
        <taxon>Pseudomonadati</taxon>
        <taxon>Pseudomonadota</taxon>
        <taxon>Alphaproteobacteria</taxon>
        <taxon>Rhodobacterales</taxon>
        <taxon>Roseobacteraceae</taxon>
        <taxon>Roseobacter</taxon>
    </lineage>
</organism>
<evidence type="ECO:0000256" key="3">
    <source>
        <dbReference type="ARBA" id="ARBA00022692"/>
    </source>
</evidence>
<evidence type="ECO:0000313" key="7">
    <source>
        <dbReference type="EMBL" id="WVX49913.1"/>
    </source>
</evidence>